<keyword evidence="4" id="KW-0067">ATP-binding</keyword>
<dbReference type="GO" id="GO:0034040">
    <property type="term" value="F:ATPase-coupled lipid transmembrane transporter activity"/>
    <property type="evidence" value="ECO:0007669"/>
    <property type="project" value="TreeGrafter"/>
</dbReference>
<dbReference type="SMART" id="SM00382">
    <property type="entry name" value="AAA"/>
    <property type="match status" value="1"/>
</dbReference>
<dbReference type="SUPFAM" id="SSF90123">
    <property type="entry name" value="ABC transporter transmembrane region"/>
    <property type="match status" value="1"/>
</dbReference>
<evidence type="ECO:0000256" key="6">
    <source>
        <dbReference type="ARBA" id="ARBA00023136"/>
    </source>
</evidence>
<protein>
    <submittedName>
        <fullName evidence="10">Unannotated protein</fullName>
    </submittedName>
</protein>
<feature type="transmembrane region" description="Helical" evidence="7">
    <location>
        <begin position="74"/>
        <end position="97"/>
    </location>
</feature>
<evidence type="ECO:0000256" key="5">
    <source>
        <dbReference type="ARBA" id="ARBA00022989"/>
    </source>
</evidence>
<organism evidence="10">
    <name type="scientific">freshwater metagenome</name>
    <dbReference type="NCBI Taxonomy" id="449393"/>
    <lineage>
        <taxon>unclassified sequences</taxon>
        <taxon>metagenomes</taxon>
        <taxon>ecological metagenomes</taxon>
    </lineage>
</organism>
<evidence type="ECO:0000256" key="7">
    <source>
        <dbReference type="SAM" id="Phobius"/>
    </source>
</evidence>
<feature type="domain" description="ABC transporter" evidence="8">
    <location>
        <begin position="355"/>
        <end position="577"/>
    </location>
</feature>
<evidence type="ECO:0000256" key="2">
    <source>
        <dbReference type="ARBA" id="ARBA00022692"/>
    </source>
</evidence>
<dbReference type="PANTHER" id="PTHR24221">
    <property type="entry name" value="ATP-BINDING CASSETTE SUB-FAMILY B"/>
    <property type="match status" value="1"/>
</dbReference>
<sequence>MSHTETAVQSPSKSRLRVGYGLVRDLLKIHPKIFAIAVAGASVYAVCTVASSFGVAYLVDHVILPRFETGKIDAGVYLVGAAIVICIGLLRAFGVVIRRSFAGISNWRTVESISMQLVRHIMSQPLFWHKRKMTGDLVARVGVDSDAAAEVLGPLPFSTSVVLLVFLTGGWLLIVDVPLGLVAISVIPILLVLNVGYQRRIDKHYDTAQHELGSLSSAVHESFDGVMVVKAFGAEDRETRRLSVISTRLKEARIRAVSARSTFEALLDGVPSLVNILLLVVGAMRVDSNSMSVGELTSFIYLFTLLIFPLRIIGYVLSSVPHSASGYKRVREILDESVELDPQTLILESSANCGVRLEGVSFGFGKDLPDVLNDVTFEIAVGKTVVIVGATGSGKSTLLSVMAGLLQPNHGNVWIANRSAAIVFQEPFLFSGTIRHNIDMGRALSDSVMHDSLYLAAADEFVSALDDGVNTVIGERGISLSGGQRQRISLARAIAQQSSVLLLDDTTSALDTVTESLVIDRLRHSKNIVTTIIVASRPSTIALADEVIFIENGQVSDQGIHANLMVRNENYRLLMQSFEHDREQGGL</sequence>
<reference evidence="10" key="1">
    <citation type="submission" date="2020-05" db="EMBL/GenBank/DDBJ databases">
        <authorList>
            <person name="Chiriac C."/>
            <person name="Salcher M."/>
            <person name="Ghai R."/>
            <person name="Kavagutti S V."/>
        </authorList>
    </citation>
    <scope>NUCLEOTIDE SEQUENCE</scope>
</reference>
<feature type="transmembrane region" description="Helical" evidence="7">
    <location>
        <begin position="298"/>
        <end position="318"/>
    </location>
</feature>
<evidence type="ECO:0000256" key="3">
    <source>
        <dbReference type="ARBA" id="ARBA00022741"/>
    </source>
</evidence>
<dbReference type="GO" id="GO:0140359">
    <property type="term" value="F:ABC-type transporter activity"/>
    <property type="evidence" value="ECO:0007669"/>
    <property type="project" value="InterPro"/>
</dbReference>
<dbReference type="Pfam" id="PF00005">
    <property type="entry name" value="ABC_tran"/>
    <property type="match status" value="1"/>
</dbReference>
<evidence type="ECO:0000259" key="8">
    <source>
        <dbReference type="PROSITE" id="PS50893"/>
    </source>
</evidence>
<proteinExistence type="predicted"/>
<feature type="transmembrane region" description="Helical" evidence="7">
    <location>
        <begin position="155"/>
        <end position="174"/>
    </location>
</feature>
<dbReference type="InterPro" id="IPR003439">
    <property type="entry name" value="ABC_transporter-like_ATP-bd"/>
</dbReference>
<dbReference type="GO" id="GO:0016887">
    <property type="term" value="F:ATP hydrolysis activity"/>
    <property type="evidence" value="ECO:0007669"/>
    <property type="project" value="InterPro"/>
</dbReference>
<dbReference type="PANTHER" id="PTHR24221:SF654">
    <property type="entry name" value="ATP-BINDING CASSETTE SUB-FAMILY B MEMBER 6"/>
    <property type="match status" value="1"/>
</dbReference>
<dbReference type="GO" id="GO:0016020">
    <property type="term" value="C:membrane"/>
    <property type="evidence" value="ECO:0007669"/>
    <property type="project" value="UniProtKB-SubCell"/>
</dbReference>
<comment type="subcellular location">
    <subcellularLocation>
        <location evidence="1">Membrane</location>
        <topology evidence="1">Multi-pass membrane protein</topology>
    </subcellularLocation>
</comment>
<evidence type="ECO:0000256" key="1">
    <source>
        <dbReference type="ARBA" id="ARBA00004141"/>
    </source>
</evidence>
<dbReference type="InterPro" id="IPR003593">
    <property type="entry name" value="AAA+_ATPase"/>
</dbReference>
<dbReference type="PROSITE" id="PS00211">
    <property type="entry name" value="ABC_TRANSPORTER_1"/>
    <property type="match status" value="1"/>
</dbReference>
<feature type="domain" description="ABC transmembrane type-1" evidence="9">
    <location>
        <begin position="35"/>
        <end position="322"/>
    </location>
</feature>
<dbReference type="InterPro" id="IPR011527">
    <property type="entry name" value="ABC1_TM_dom"/>
</dbReference>
<dbReference type="CDD" id="cd07346">
    <property type="entry name" value="ABC_6TM_exporters"/>
    <property type="match status" value="1"/>
</dbReference>
<feature type="transmembrane region" description="Helical" evidence="7">
    <location>
        <begin position="33"/>
        <end position="59"/>
    </location>
</feature>
<dbReference type="AlphaFoldDB" id="A0A6J7FNN0"/>
<name>A0A6J7FNN0_9ZZZZ</name>
<dbReference type="InterPro" id="IPR036640">
    <property type="entry name" value="ABC1_TM_sf"/>
</dbReference>
<feature type="transmembrane region" description="Helical" evidence="7">
    <location>
        <begin position="180"/>
        <end position="197"/>
    </location>
</feature>
<dbReference type="InterPro" id="IPR039421">
    <property type="entry name" value="Type_1_exporter"/>
</dbReference>
<dbReference type="InterPro" id="IPR027417">
    <property type="entry name" value="P-loop_NTPase"/>
</dbReference>
<keyword evidence="2 7" id="KW-0812">Transmembrane</keyword>
<feature type="transmembrane region" description="Helical" evidence="7">
    <location>
        <begin position="265"/>
        <end position="286"/>
    </location>
</feature>
<dbReference type="Gene3D" id="3.40.50.300">
    <property type="entry name" value="P-loop containing nucleotide triphosphate hydrolases"/>
    <property type="match status" value="1"/>
</dbReference>
<evidence type="ECO:0000256" key="4">
    <source>
        <dbReference type="ARBA" id="ARBA00022840"/>
    </source>
</evidence>
<evidence type="ECO:0000313" key="11">
    <source>
        <dbReference type="EMBL" id="CAB4952341.1"/>
    </source>
</evidence>
<keyword evidence="3" id="KW-0547">Nucleotide-binding</keyword>
<dbReference type="Gene3D" id="1.20.1560.10">
    <property type="entry name" value="ABC transporter type 1, transmembrane domain"/>
    <property type="match status" value="1"/>
</dbReference>
<accession>A0A6J7FNN0</accession>
<keyword evidence="6 7" id="KW-0472">Membrane</keyword>
<dbReference type="PROSITE" id="PS50929">
    <property type="entry name" value="ABC_TM1F"/>
    <property type="match status" value="1"/>
</dbReference>
<keyword evidence="5 7" id="KW-1133">Transmembrane helix</keyword>
<dbReference type="EMBL" id="CAFBMJ010000021">
    <property type="protein sequence ID" value="CAB4897077.1"/>
    <property type="molecule type" value="Genomic_DNA"/>
</dbReference>
<gene>
    <name evidence="10" type="ORF">UFOPK3573_00444</name>
    <name evidence="11" type="ORF">UFOPK3879_00025</name>
</gene>
<evidence type="ECO:0000259" key="9">
    <source>
        <dbReference type="PROSITE" id="PS50929"/>
    </source>
</evidence>
<dbReference type="EMBL" id="CAFBNR010000001">
    <property type="protein sequence ID" value="CAB4952341.1"/>
    <property type="molecule type" value="Genomic_DNA"/>
</dbReference>
<dbReference type="Pfam" id="PF00664">
    <property type="entry name" value="ABC_membrane"/>
    <property type="match status" value="1"/>
</dbReference>
<dbReference type="InterPro" id="IPR017871">
    <property type="entry name" value="ABC_transporter-like_CS"/>
</dbReference>
<dbReference type="SUPFAM" id="SSF52540">
    <property type="entry name" value="P-loop containing nucleoside triphosphate hydrolases"/>
    <property type="match status" value="1"/>
</dbReference>
<dbReference type="PROSITE" id="PS50893">
    <property type="entry name" value="ABC_TRANSPORTER_2"/>
    <property type="match status" value="1"/>
</dbReference>
<evidence type="ECO:0000313" key="10">
    <source>
        <dbReference type="EMBL" id="CAB4897077.1"/>
    </source>
</evidence>
<dbReference type="GO" id="GO:0005524">
    <property type="term" value="F:ATP binding"/>
    <property type="evidence" value="ECO:0007669"/>
    <property type="project" value="UniProtKB-KW"/>
</dbReference>